<organism evidence="1 2">
    <name type="scientific">Streptomyces paludis</name>
    <dbReference type="NCBI Taxonomy" id="2282738"/>
    <lineage>
        <taxon>Bacteria</taxon>
        <taxon>Bacillati</taxon>
        <taxon>Actinomycetota</taxon>
        <taxon>Actinomycetes</taxon>
        <taxon>Kitasatosporales</taxon>
        <taxon>Streptomycetaceae</taxon>
        <taxon>Streptomyces</taxon>
    </lineage>
</organism>
<reference evidence="2" key="1">
    <citation type="submission" date="2018-07" db="EMBL/GenBank/DDBJ databases">
        <authorList>
            <person name="Zhao J."/>
        </authorList>
    </citation>
    <scope>NUCLEOTIDE SEQUENCE [LARGE SCALE GENOMIC DNA]</scope>
    <source>
        <strain evidence="2">GSSD-12</strain>
    </source>
</reference>
<evidence type="ECO:0000313" key="1">
    <source>
        <dbReference type="EMBL" id="AXG77891.1"/>
    </source>
</evidence>
<dbReference type="AlphaFoldDB" id="A0A345HMG7"/>
<dbReference type="OrthoDB" id="3510499at2"/>
<keyword evidence="2" id="KW-1185">Reference proteome</keyword>
<dbReference type="RefSeq" id="WP_114659256.1">
    <property type="nucleotide sequence ID" value="NZ_CP031194.1"/>
</dbReference>
<name>A0A345HMG7_9ACTN</name>
<dbReference type="KEGG" id="spad:DVK44_09485"/>
<dbReference type="GO" id="GO:0016301">
    <property type="term" value="F:kinase activity"/>
    <property type="evidence" value="ECO:0007669"/>
    <property type="project" value="UniProtKB-KW"/>
</dbReference>
<sequence length="290" mass="31247">MPSFDISRSRFRLADEHLIVLSELATGGEAPDEFTAARRELADCGLIDADGKLSALLLPVMKTVLTPGVVISLEVAGRQGALRHGMLIGEEHVVAHEAWPGETEAEYSCVEPKMLVWKLADMVNLQRSSAGRPTAGRFPDGRATDLTVVETTVRTAEAGLAALEGEWLVRSAAEEREAIHRALAAAGGPGEAELELLAGLISGLLSSWRLTSAWQTGYEGRDGAETRGFAVWDCGSLGYWLRELPTEPVPAERIAPASAFRLVRVDAKTIWTRITELLPDDGELRAAAAR</sequence>
<evidence type="ECO:0000313" key="2">
    <source>
        <dbReference type="Proteomes" id="UP000253868"/>
    </source>
</evidence>
<dbReference type="EMBL" id="CP031194">
    <property type="protein sequence ID" value="AXG77891.1"/>
    <property type="molecule type" value="Genomic_DNA"/>
</dbReference>
<dbReference type="Proteomes" id="UP000253868">
    <property type="component" value="Chromosome"/>
</dbReference>
<keyword evidence="1" id="KW-0808">Transferase</keyword>
<proteinExistence type="predicted"/>
<protein>
    <submittedName>
        <fullName evidence="1">Histidine kinase</fullName>
    </submittedName>
</protein>
<accession>A0A345HMG7</accession>
<keyword evidence="1" id="KW-0418">Kinase</keyword>
<gene>
    <name evidence="1" type="ORF">DVK44_09485</name>
</gene>